<feature type="transmembrane region" description="Helical" evidence="3">
    <location>
        <begin position="21"/>
        <end position="40"/>
    </location>
</feature>
<dbReference type="EMBL" id="CP036263">
    <property type="protein sequence ID" value="QDS98004.1"/>
    <property type="molecule type" value="Genomic_DNA"/>
</dbReference>
<evidence type="ECO:0000313" key="4">
    <source>
        <dbReference type="EMBL" id="QDS98004.1"/>
    </source>
</evidence>
<dbReference type="Proteomes" id="UP000319852">
    <property type="component" value="Chromosome"/>
</dbReference>
<keyword evidence="3" id="KW-1133">Transmembrane helix</keyword>
<protein>
    <submittedName>
        <fullName evidence="4">Uncharacterized protein</fullName>
    </submittedName>
</protein>
<evidence type="ECO:0000256" key="3">
    <source>
        <dbReference type="SAM" id="Phobius"/>
    </source>
</evidence>
<keyword evidence="5" id="KW-1185">Reference proteome</keyword>
<accession>A0A517MSZ4</accession>
<reference evidence="4 5" key="1">
    <citation type="submission" date="2019-02" db="EMBL/GenBank/DDBJ databases">
        <title>Deep-cultivation of Planctomycetes and their phenomic and genomic characterization uncovers novel biology.</title>
        <authorList>
            <person name="Wiegand S."/>
            <person name="Jogler M."/>
            <person name="Boedeker C."/>
            <person name="Pinto D."/>
            <person name="Vollmers J."/>
            <person name="Rivas-Marin E."/>
            <person name="Kohn T."/>
            <person name="Peeters S.H."/>
            <person name="Heuer A."/>
            <person name="Rast P."/>
            <person name="Oberbeckmann S."/>
            <person name="Bunk B."/>
            <person name="Jeske O."/>
            <person name="Meyerdierks A."/>
            <person name="Storesund J.E."/>
            <person name="Kallscheuer N."/>
            <person name="Luecker S."/>
            <person name="Lage O.M."/>
            <person name="Pohl T."/>
            <person name="Merkel B.J."/>
            <person name="Hornburger P."/>
            <person name="Mueller R.-W."/>
            <person name="Bruemmer F."/>
            <person name="Labrenz M."/>
            <person name="Spormann A.M."/>
            <person name="Op den Camp H."/>
            <person name="Overmann J."/>
            <person name="Amann R."/>
            <person name="Jetten M.S.M."/>
            <person name="Mascher T."/>
            <person name="Medema M.H."/>
            <person name="Devos D.P."/>
            <person name="Kaster A.-K."/>
            <person name="Ovreas L."/>
            <person name="Rohde M."/>
            <person name="Galperin M.Y."/>
            <person name="Jogler C."/>
        </authorList>
    </citation>
    <scope>NUCLEOTIDE SEQUENCE [LARGE SCALE GENOMIC DNA]</scope>
    <source>
        <strain evidence="4 5">HG15A2</strain>
    </source>
</reference>
<name>A0A517MSZ4_9BACT</name>
<gene>
    <name evidence="4" type="ORF">HG15A2_12740</name>
</gene>
<sequence>MSVKNTERYRNNSSSHQGQGEWWKLLAAVGLTVAIVYFGHMRPADRNLLLLQRQCHELNLAVSQLTRQTVAADGTLGVIESLSVQNARIADAEAKLNAISQRWDAIASKAEAIATRTGDFAELAQAQSRLATHSQTLDGVLDAVDDLEILRRDMKASHQQLTRAGATLANLEALQSRLTRALDRVDRAAPALDAVDSLCEEVALSRSKLAASEQTLAEASGKSFKQVAVLASQLERQSHVLAEAHAGAADSQRGLDALVDLKDQVLTEATDLTEAEATLQRLVDMQTSVQLADETLNDIQHMVVDVMLIQPAAERAVAALKPVVEFTRMSQRLNPQDRFSSKPEAAEPAEKVTADEQADSAAEQLDIATTILNWF</sequence>
<keyword evidence="3" id="KW-0472">Membrane</keyword>
<dbReference type="AlphaFoldDB" id="A0A517MSZ4"/>
<dbReference type="KEGG" id="amob:HG15A2_12740"/>
<evidence type="ECO:0000256" key="1">
    <source>
        <dbReference type="SAM" id="Coils"/>
    </source>
</evidence>
<feature type="coiled-coil region" evidence="1">
    <location>
        <begin position="48"/>
        <end position="102"/>
    </location>
</feature>
<keyword evidence="3" id="KW-0812">Transmembrane</keyword>
<evidence type="ECO:0000256" key="2">
    <source>
        <dbReference type="SAM" id="MobiDB-lite"/>
    </source>
</evidence>
<feature type="region of interest" description="Disordered" evidence="2">
    <location>
        <begin position="334"/>
        <end position="360"/>
    </location>
</feature>
<dbReference type="RefSeq" id="WP_145058837.1">
    <property type="nucleotide sequence ID" value="NZ_CP036263.1"/>
</dbReference>
<proteinExistence type="predicted"/>
<feature type="compositionally biased region" description="Basic and acidic residues" evidence="2">
    <location>
        <begin position="339"/>
        <end position="354"/>
    </location>
</feature>
<keyword evidence="1" id="KW-0175">Coiled coil</keyword>
<organism evidence="4 5">
    <name type="scientific">Adhaeretor mobilis</name>
    <dbReference type="NCBI Taxonomy" id="1930276"/>
    <lineage>
        <taxon>Bacteria</taxon>
        <taxon>Pseudomonadati</taxon>
        <taxon>Planctomycetota</taxon>
        <taxon>Planctomycetia</taxon>
        <taxon>Pirellulales</taxon>
        <taxon>Lacipirellulaceae</taxon>
        <taxon>Adhaeretor</taxon>
    </lineage>
</organism>
<evidence type="ECO:0000313" key="5">
    <source>
        <dbReference type="Proteomes" id="UP000319852"/>
    </source>
</evidence>